<dbReference type="GO" id="GO:0006508">
    <property type="term" value="P:proteolysis"/>
    <property type="evidence" value="ECO:0007669"/>
    <property type="project" value="InterPro"/>
</dbReference>
<evidence type="ECO:0000313" key="3">
    <source>
        <dbReference type="EMBL" id="KZV18905.1"/>
    </source>
</evidence>
<dbReference type="Gene3D" id="2.40.70.10">
    <property type="entry name" value="Acid Proteases"/>
    <property type="match status" value="1"/>
</dbReference>
<dbReference type="SUPFAM" id="SSF50630">
    <property type="entry name" value="Acid proteases"/>
    <property type="match status" value="1"/>
</dbReference>
<dbReference type="PROSITE" id="PS00141">
    <property type="entry name" value="ASP_PROTEASE"/>
    <property type="match status" value="1"/>
</dbReference>
<name>A0A2Z7AC17_9LAMI</name>
<dbReference type="SMART" id="SM00343">
    <property type="entry name" value="ZnF_C2HC"/>
    <property type="match status" value="1"/>
</dbReference>
<dbReference type="SUPFAM" id="SSF56672">
    <property type="entry name" value="DNA/RNA polymerases"/>
    <property type="match status" value="1"/>
</dbReference>
<evidence type="ECO:0000259" key="2">
    <source>
        <dbReference type="PROSITE" id="PS50158"/>
    </source>
</evidence>
<dbReference type="InterPro" id="IPR001969">
    <property type="entry name" value="Aspartic_peptidase_AS"/>
</dbReference>
<accession>A0A2Z7AC17</accession>
<dbReference type="InterPro" id="IPR032567">
    <property type="entry name" value="RTL1-rel"/>
</dbReference>
<dbReference type="GO" id="GO:0003676">
    <property type="term" value="F:nucleic acid binding"/>
    <property type="evidence" value="ECO:0007669"/>
    <property type="project" value="InterPro"/>
</dbReference>
<gene>
    <name evidence="3" type="ORF">F511_12010</name>
</gene>
<evidence type="ECO:0000256" key="1">
    <source>
        <dbReference type="PROSITE-ProRule" id="PRU00047"/>
    </source>
</evidence>
<dbReference type="AlphaFoldDB" id="A0A2Z7AC17"/>
<dbReference type="Gene3D" id="4.10.60.10">
    <property type="entry name" value="Zinc finger, CCHC-type"/>
    <property type="match status" value="1"/>
</dbReference>
<keyword evidence="1" id="KW-0863">Zinc-finger</keyword>
<feature type="domain" description="CCHC-type" evidence="2">
    <location>
        <begin position="158"/>
        <end position="173"/>
    </location>
</feature>
<dbReference type="PANTHER" id="PTHR15503">
    <property type="entry name" value="LDOC1 RELATED"/>
    <property type="match status" value="1"/>
</dbReference>
<dbReference type="PROSITE" id="PS50158">
    <property type="entry name" value="ZF_CCHC"/>
    <property type="match status" value="1"/>
</dbReference>
<dbReference type="OrthoDB" id="913925at2759"/>
<dbReference type="Proteomes" id="UP000250235">
    <property type="component" value="Unassembled WGS sequence"/>
</dbReference>
<sequence>MRESRIQYFYDHQWFRDTASRGPTIIVAPESQFQTCPTDHGSRTPQNYPQVLNTLSSVSMRESRIQYFYDHQWFRDTASRGPTTIVAPESQFRTCPTDHDSIGYPRMSASGESSTTMHRLLHASGSHPIPPPDDPNRPQCPKCQKNHLGPCRKGQNVCYRCGLPGHVIKDCPKSKQMVTSRAYVLTIEQANPDSTVATGKILIVGIPSLALIDSGATHSFIAADFAKKLPVKPDQLTMGFCVTVPSGEELISHDLFRNLELRLQGHLVTADLIVLPMPEFDLILGMDWLTKYGVVIDFKLRTVVVKPPRRDWFTFEASKMCKIPRIISALKAHSCLRKGGVGFLISLSSLASSRKPQLSDVEVVIEFPEVFPEDICGLPPDRELEFAIDLVPGAAPVSRPPYRLAPSEMKELKEQIQELLDKGFIRPSTSPWGAPVLFVKKKDGSLRLCIDYRELNKLTIKNKYPLPRIEDLFDQLKDR</sequence>
<keyword evidence="1" id="KW-0862">Zinc</keyword>
<dbReference type="Pfam" id="PF08284">
    <property type="entry name" value="RVP_2"/>
    <property type="match status" value="1"/>
</dbReference>
<keyword evidence="1" id="KW-0479">Metal-binding</keyword>
<dbReference type="Pfam" id="PF00098">
    <property type="entry name" value="zf-CCHC"/>
    <property type="match status" value="1"/>
</dbReference>
<dbReference type="EMBL" id="KV017182">
    <property type="protein sequence ID" value="KZV18905.1"/>
    <property type="molecule type" value="Genomic_DNA"/>
</dbReference>
<dbReference type="InterPro" id="IPR043502">
    <property type="entry name" value="DNA/RNA_pol_sf"/>
</dbReference>
<reference evidence="3 4" key="1">
    <citation type="journal article" date="2015" name="Proc. Natl. Acad. Sci. U.S.A.">
        <title>The resurrection genome of Boea hygrometrica: A blueprint for survival of dehydration.</title>
        <authorList>
            <person name="Xiao L."/>
            <person name="Yang G."/>
            <person name="Zhang L."/>
            <person name="Yang X."/>
            <person name="Zhao S."/>
            <person name="Ji Z."/>
            <person name="Zhou Q."/>
            <person name="Hu M."/>
            <person name="Wang Y."/>
            <person name="Chen M."/>
            <person name="Xu Y."/>
            <person name="Jin H."/>
            <person name="Xiao X."/>
            <person name="Hu G."/>
            <person name="Bao F."/>
            <person name="Hu Y."/>
            <person name="Wan P."/>
            <person name="Li L."/>
            <person name="Deng X."/>
            <person name="Kuang T."/>
            <person name="Xiang C."/>
            <person name="Zhu J.K."/>
            <person name="Oliver M.J."/>
            <person name="He Y."/>
        </authorList>
    </citation>
    <scope>NUCLEOTIDE SEQUENCE [LARGE SCALE GENOMIC DNA]</scope>
    <source>
        <strain evidence="4">cv. XS01</strain>
    </source>
</reference>
<evidence type="ECO:0000313" key="4">
    <source>
        <dbReference type="Proteomes" id="UP000250235"/>
    </source>
</evidence>
<keyword evidence="4" id="KW-1185">Reference proteome</keyword>
<dbReference type="Gene3D" id="3.10.10.10">
    <property type="entry name" value="HIV Type 1 Reverse Transcriptase, subunit A, domain 1"/>
    <property type="match status" value="1"/>
</dbReference>
<dbReference type="GO" id="GO:0008270">
    <property type="term" value="F:zinc ion binding"/>
    <property type="evidence" value="ECO:0007669"/>
    <property type="project" value="UniProtKB-KW"/>
</dbReference>
<dbReference type="InterPro" id="IPR001878">
    <property type="entry name" value="Znf_CCHC"/>
</dbReference>
<dbReference type="CDD" id="cd01647">
    <property type="entry name" value="RT_LTR"/>
    <property type="match status" value="1"/>
</dbReference>
<organism evidence="3 4">
    <name type="scientific">Dorcoceras hygrometricum</name>
    <dbReference type="NCBI Taxonomy" id="472368"/>
    <lineage>
        <taxon>Eukaryota</taxon>
        <taxon>Viridiplantae</taxon>
        <taxon>Streptophyta</taxon>
        <taxon>Embryophyta</taxon>
        <taxon>Tracheophyta</taxon>
        <taxon>Spermatophyta</taxon>
        <taxon>Magnoliopsida</taxon>
        <taxon>eudicotyledons</taxon>
        <taxon>Gunneridae</taxon>
        <taxon>Pentapetalae</taxon>
        <taxon>asterids</taxon>
        <taxon>lamiids</taxon>
        <taxon>Lamiales</taxon>
        <taxon>Gesneriaceae</taxon>
        <taxon>Didymocarpoideae</taxon>
        <taxon>Trichosporeae</taxon>
        <taxon>Loxocarpinae</taxon>
        <taxon>Dorcoceras</taxon>
    </lineage>
</organism>
<dbReference type="InterPro" id="IPR021109">
    <property type="entry name" value="Peptidase_aspartic_dom_sf"/>
</dbReference>
<dbReference type="PANTHER" id="PTHR15503:SF45">
    <property type="entry name" value="RNA-DIRECTED DNA POLYMERASE HOMOLOG"/>
    <property type="match status" value="1"/>
</dbReference>
<dbReference type="CDD" id="cd00303">
    <property type="entry name" value="retropepsin_like"/>
    <property type="match status" value="1"/>
</dbReference>
<dbReference type="GO" id="GO:0004190">
    <property type="term" value="F:aspartic-type endopeptidase activity"/>
    <property type="evidence" value="ECO:0007669"/>
    <property type="project" value="InterPro"/>
</dbReference>
<proteinExistence type="predicted"/>
<protein>
    <recommendedName>
        <fullName evidence="2">CCHC-type domain-containing protein</fullName>
    </recommendedName>
</protein>